<dbReference type="Gene3D" id="3.20.20.190">
    <property type="entry name" value="Phosphatidylinositol (PI) phosphodiesterase"/>
    <property type="match status" value="1"/>
</dbReference>
<gene>
    <name evidence="2" type="ORF">K8F61_04105</name>
</gene>
<dbReference type="EMBL" id="CP082781">
    <property type="protein sequence ID" value="UGS27391.1"/>
    <property type="molecule type" value="Genomic_DNA"/>
</dbReference>
<organism evidence="2 3">
    <name type="scientific">Microbacterium resistens</name>
    <dbReference type="NCBI Taxonomy" id="156977"/>
    <lineage>
        <taxon>Bacteria</taxon>
        <taxon>Bacillati</taxon>
        <taxon>Actinomycetota</taxon>
        <taxon>Actinomycetes</taxon>
        <taxon>Micrococcales</taxon>
        <taxon>Microbacteriaceae</taxon>
        <taxon>Microbacterium</taxon>
    </lineage>
</organism>
<evidence type="ECO:0000259" key="1">
    <source>
        <dbReference type="PROSITE" id="PS51704"/>
    </source>
</evidence>
<dbReference type="PANTHER" id="PTHR46211">
    <property type="entry name" value="GLYCEROPHOSPHORYL DIESTER PHOSPHODIESTERASE"/>
    <property type="match status" value="1"/>
</dbReference>
<dbReference type="PANTHER" id="PTHR46211:SF14">
    <property type="entry name" value="GLYCEROPHOSPHODIESTER PHOSPHODIESTERASE"/>
    <property type="match status" value="1"/>
</dbReference>
<evidence type="ECO:0000313" key="2">
    <source>
        <dbReference type="EMBL" id="UGS27391.1"/>
    </source>
</evidence>
<dbReference type="Pfam" id="PF03009">
    <property type="entry name" value="GDPD"/>
    <property type="match status" value="1"/>
</dbReference>
<proteinExistence type="predicted"/>
<keyword evidence="3" id="KW-1185">Reference proteome</keyword>
<name>A0ABY3RWW8_9MICO</name>
<dbReference type="InterPro" id="IPR030395">
    <property type="entry name" value="GP_PDE_dom"/>
</dbReference>
<accession>A0ABY3RWW8</accession>
<feature type="domain" description="GP-PDE" evidence="1">
    <location>
        <begin position="12"/>
        <end position="259"/>
    </location>
</feature>
<sequence>MTHPYFDGAPWPRVLAHRGLTIAEGEDPSHAVYDNSALAIAAAHACGVAYIETDCRRTADGDVVLFHDADLSRLFGDPRPVASVRTAELAALFAEHGGLLTLREALESFPTLRFNIDVKDATAAEAAGAAVSPHAHRVLLTSFSDATRRRAVAAAVDAGAEIAPAASPGRSGIARARALAALPGDRIAGRVLAGIDALQIPVRYGRVPVFSPTLVRAARAAGVEVHVWTINEAADMTALVAAGADGVVTDRADLALRVLAPS</sequence>
<dbReference type="InterPro" id="IPR017946">
    <property type="entry name" value="PLC-like_Pdiesterase_TIM-brl"/>
</dbReference>
<dbReference type="RefSeq" id="WP_231820765.1">
    <property type="nucleotide sequence ID" value="NZ_CP082781.1"/>
</dbReference>
<dbReference type="Proteomes" id="UP001199642">
    <property type="component" value="Chromosome"/>
</dbReference>
<dbReference type="PROSITE" id="PS51704">
    <property type="entry name" value="GP_PDE"/>
    <property type="match status" value="1"/>
</dbReference>
<reference evidence="2 3" key="1">
    <citation type="submission" date="2023-01" db="EMBL/GenBank/DDBJ databases">
        <title>Characterization of estradiol degrading bacteria Microbacterium sp. MZT7 and reveal degrading genes through genome analysis.</title>
        <authorList>
            <person name="Hao P."/>
            <person name="Gao Y."/>
        </authorList>
    </citation>
    <scope>NUCLEOTIDE SEQUENCE [LARGE SCALE GENOMIC DNA]</scope>
    <source>
        <strain evidence="2 3">MZT7</strain>
    </source>
</reference>
<dbReference type="SUPFAM" id="SSF51695">
    <property type="entry name" value="PLC-like phosphodiesterases"/>
    <property type="match status" value="1"/>
</dbReference>
<protein>
    <submittedName>
        <fullName evidence="2">Glycerophosphodiester phosphodiesterase</fullName>
    </submittedName>
</protein>
<evidence type="ECO:0000313" key="3">
    <source>
        <dbReference type="Proteomes" id="UP001199642"/>
    </source>
</evidence>